<evidence type="ECO:0000259" key="6">
    <source>
        <dbReference type="PROSITE" id="PS51698"/>
    </source>
</evidence>
<keyword evidence="4 5" id="KW-0833">Ubl conjugation pathway</keyword>
<dbReference type="PANTHER" id="PTHR22849">
    <property type="entry name" value="WDSAM1 PROTEIN"/>
    <property type="match status" value="1"/>
</dbReference>
<gene>
    <name evidence="7" type="ORF">QN277_012248</name>
</gene>
<comment type="catalytic activity">
    <reaction evidence="1 5">
        <text>S-ubiquitinyl-[E2 ubiquitin-conjugating enzyme]-L-cysteine + [acceptor protein]-L-lysine = [E2 ubiquitin-conjugating enzyme]-L-cysteine + N(6)-ubiquitinyl-[acceptor protein]-L-lysine.</text>
        <dbReference type="EC" id="2.3.2.27"/>
    </reaction>
</comment>
<dbReference type="Gene3D" id="3.30.40.10">
    <property type="entry name" value="Zinc/RING finger domain, C3HC4 (zinc finger)"/>
    <property type="match status" value="1"/>
</dbReference>
<dbReference type="InterPro" id="IPR011989">
    <property type="entry name" value="ARM-like"/>
</dbReference>
<dbReference type="PROSITE" id="PS51698">
    <property type="entry name" value="U_BOX"/>
    <property type="match status" value="1"/>
</dbReference>
<dbReference type="SUPFAM" id="SSF48371">
    <property type="entry name" value="ARM repeat"/>
    <property type="match status" value="1"/>
</dbReference>
<dbReference type="InterPro" id="IPR016024">
    <property type="entry name" value="ARM-type_fold"/>
</dbReference>
<dbReference type="SUPFAM" id="SSF57850">
    <property type="entry name" value="RING/U-box"/>
    <property type="match status" value="1"/>
</dbReference>
<dbReference type="SMART" id="SM00504">
    <property type="entry name" value="Ubox"/>
    <property type="match status" value="1"/>
</dbReference>
<dbReference type="Gene3D" id="1.25.10.10">
    <property type="entry name" value="Leucine-rich Repeat Variant"/>
    <property type="match status" value="2"/>
</dbReference>
<dbReference type="InterPro" id="IPR045185">
    <property type="entry name" value="PUB22/23/24-like"/>
</dbReference>
<dbReference type="InterPro" id="IPR003613">
    <property type="entry name" value="Ubox_domain"/>
</dbReference>
<evidence type="ECO:0000313" key="7">
    <source>
        <dbReference type="EMBL" id="KAK4280652.1"/>
    </source>
</evidence>
<dbReference type="GO" id="GO:0061630">
    <property type="term" value="F:ubiquitin protein ligase activity"/>
    <property type="evidence" value="ECO:0007669"/>
    <property type="project" value="UniProtKB-UniRule"/>
</dbReference>
<comment type="pathway">
    <text evidence="2 5">Protein modification; protein ubiquitination.</text>
</comment>
<dbReference type="InterPro" id="IPR013083">
    <property type="entry name" value="Znf_RING/FYVE/PHD"/>
</dbReference>
<evidence type="ECO:0000313" key="8">
    <source>
        <dbReference type="Proteomes" id="UP001293593"/>
    </source>
</evidence>
<reference evidence="7" key="1">
    <citation type="submission" date="2023-10" db="EMBL/GenBank/DDBJ databases">
        <title>Chromosome-level genome of the transformable northern wattle, Acacia crassicarpa.</title>
        <authorList>
            <person name="Massaro I."/>
            <person name="Sinha N.R."/>
            <person name="Poethig S."/>
            <person name="Leichty A.R."/>
        </authorList>
    </citation>
    <scope>NUCLEOTIDE SEQUENCE</scope>
    <source>
        <strain evidence="7">Acra3RX</strain>
        <tissue evidence="7">Leaf</tissue>
    </source>
</reference>
<sequence>MVLGWRRRKNCGRKDKLRLELVVPNHFRCPISLDLMKDPVTLSTGITYDRDNIERWFLDGNFTCPVTNQVLRSFDLIPNHAIRIMIQEWCVENRLHGIERIPTPRIPISSAQVAELLLHVKSSARRLDQYGCLELVQKMEKWGEESERNKKCIVENGATGALASAFDSFANDSIEKNLNVLVEILSALNWMFPLQMEEAQKCLGSQASLRCMVWFLKHQDIAGKEKSIVALRELLSFGNEEHFNVLAEIEGANELLVELIIKRLNPTITKASLAVVFYMVSSPSSSSSNKMKQRFIELGLVSALLEILMDSERSLCEKALAIFDSLCSCKEGREKAYSNALTIPVLVKKILRVSALATECSVSAIWKLCKNGGEEKEEEDDDDEEEEEAMVEAMQVGAFQKLLVVLQIGCGDETKVKATELLKLLNRYGSGMECVDSDYKNLKRSH</sequence>
<evidence type="ECO:0000256" key="2">
    <source>
        <dbReference type="ARBA" id="ARBA00004906"/>
    </source>
</evidence>
<dbReference type="AlphaFoldDB" id="A0AAE1TCQ1"/>
<accession>A0AAE1TCQ1</accession>
<evidence type="ECO:0000256" key="1">
    <source>
        <dbReference type="ARBA" id="ARBA00000900"/>
    </source>
</evidence>
<keyword evidence="8" id="KW-1185">Reference proteome</keyword>
<comment type="caution">
    <text evidence="7">The sequence shown here is derived from an EMBL/GenBank/DDBJ whole genome shotgun (WGS) entry which is preliminary data.</text>
</comment>
<proteinExistence type="predicted"/>
<dbReference type="EMBL" id="JAWXYG010000002">
    <property type="protein sequence ID" value="KAK4280652.1"/>
    <property type="molecule type" value="Genomic_DNA"/>
</dbReference>
<dbReference type="CDD" id="cd16664">
    <property type="entry name" value="RING-Ubox_PUB"/>
    <property type="match status" value="1"/>
</dbReference>
<organism evidence="7 8">
    <name type="scientific">Acacia crassicarpa</name>
    <name type="common">northern wattle</name>
    <dbReference type="NCBI Taxonomy" id="499986"/>
    <lineage>
        <taxon>Eukaryota</taxon>
        <taxon>Viridiplantae</taxon>
        <taxon>Streptophyta</taxon>
        <taxon>Embryophyta</taxon>
        <taxon>Tracheophyta</taxon>
        <taxon>Spermatophyta</taxon>
        <taxon>Magnoliopsida</taxon>
        <taxon>eudicotyledons</taxon>
        <taxon>Gunneridae</taxon>
        <taxon>Pentapetalae</taxon>
        <taxon>rosids</taxon>
        <taxon>fabids</taxon>
        <taxon>Fabales</taxon>
        <taxon>Fabaceae</taxon>
        <taxon>Caesalpinioideae</taxon>
        <taxon>mimosoid clade</taxon>
        <taxon>Acacieae</taxon>
        <taxon>Acacia</taxon>
    </lineage>
</organism>
<feature type="domain" description="U-box" evidence="6">
    <location>
        <begin position="22"/>
        <end position="96"/>
    </location>
</feature>
<evidence type="ECO:0000256" key="3">
    <source>
        <dbReference type="ARBA" id="ARBA00022679"/>
    </source>
</evidence>
<dbReference type="EC" id="2.3.2.27" evidence="5"/>
<name>A0AAE1TCQ1_9FABA</name>
<dbReference type="Proteomes" id="UP001293593">
    <property type="component" value="Unassembled WGS sequence"/>
</dbReference>
<dbReference type="PANTHER" id="PTHR22849:SF119">
    <property type="entry name" value="U-BOX DOMAIN-CONTAINING PROTEIN"/>
    <property type="match status" value="1"/>
</dbReference>
<dbReference type="InterPro" id="IPR045210">
    <property type="entry name" value="RING-Ubox_PUB"/>
</dbReference>
<dbReference type="GO" id="GO:0016567">
    <property type="term" value="P:protein ubiquitination"/>
    <property type="evidence" value="ECO:0007669"/>
    <property type="project" value="UniProtKB-UniRule"/>
</dbReference>
<dbReference type="InterPro" id="IPR058678">
    <property type="entry name" value="ARM_PUB"/>
</dbReference>
<dbReference type="FunFam" id="3.30.40.10:FF:000442">
    <property type="entry name" value="RING-type E3 ubiquitin transferase"/>
    <property type="match status" value="1"/>
</dbReference>
<evidence type="ECO:0000256" key="4">
    <source>
        <dbReference type="ARBA" id="ARBA00022786"/>
    </source>
</evidence>
<dbReference type="Pfam" id="PF04564">
    <property type="entry name" value="U-box"/>
    <property type="match status" value="1"/>
</dbReference>
<keyword evidence="3 5" id="KW-0808">Transferase</keyword>
<protein>
    <recommendedName>
        <fullName evidence="5 6">U-box domain-containing protein</fullName>
        <ecNumber evidence="5">2.3.2.27</ecNumber>
    </recommendedName>
    <alternativeName>
        <fullName evidence="5">RING-type E3 ubiquitin transferase PUB</fullName>
    </alternativeName>
</protein>
<dbReference type="Pfam" id="PF25598">
    <property type="entry name" value="ARM_PUB"/>
    <property type="match status" value="1"/>
</dbReference>
<comment type="function">
    <text evidence="5">Functions as an E3 ubiquitin ligase.</text>
</comment>
<evidence type="ECO:0000256" key="5">
    <source>
        <dbReference type="RuleBase" id="RU369093"/>
    </source>
</evidence>